<reference evidence="1 2" key="1">
    <citation type="submission" date="2022-04" db="EMBL/GenBank/DDBJ databases">
        <title>Identification of a novel bacterium isolated from mangrove sediments.</title>
        <authorList>
            <person name="Pan X."/>
        </authorList>
    </citation>
    <scope>NUCLEOTIDE SEQUENCE [LARGE SCALE GENOMIC DNA]</scope>
    <source>
        <strain evidence="1 2">B2638</strain>
    </source>
</reference>
<keyword evidence="2" id="KW-1185">Reference proteome</keyword>
<evidence type="ECO:0000313" key="2">
    <source>
        <dbReference type="Proteomes" id="UP001202281"/>
    </source>
</evidence>
<dbReference type="EMBL" id="JALHLG010000039">
    <property type="protein sequence ID" value="MCJ2188594.1"/>
    <property type="molecule type" value="Genomic_DNA"/>
</dbReference>
<evidence type="ECO:0000313" key="1">
    <source>
        <dbReference type="EMBL" id="MCJ2188594.1"/>
    </source>
</evidence>
<comment type="caution">
    <text evidence="1">The sequence shown here is derived from an EMBL/GenBank/DDBJ whole genome shotgun (WGS) entry which is preliminary data.</text>
</comment>
<gene>
    <name evidence="1" type="ORF">MTR66_17450</name>
</gene>
<protein>
    <submittedName>
        <fullName evidence="1">Uncharacterized protein</fullName>
    </submittedName>
</protein>
<dbReference type="Proteomes" id="UP001202281">
    <property type="component" value="Unassembled WGS sequence"/>
</dbReference>
<name>A0ABT0BVC9_9SPHN</name>
<accession>A0ABT0BVC9</accession>
<sequence>MDTTPHNPDGAVTASTVLPRPAPLRFEQGAACTLGMKWQALHQAADAVAAIAGAEAESLPQDVQGFPIAIGDAGAPRRAIAERGIEDLSALMEAGLSALLAALEHGTRPDGAAQALWREFQAARDAILQLAPASSGEPPFTA</sequence>
<dbReference type="RefSeq" id="WP_243923386.1">
    <property type="nucleotide sequence ID" value="NZ_JALHLG010000039.1"/>
</dbReference>
<organism evidence="1 2">
    <name type="scientific">Novosphingobium beihaiensis</name>
    <dbReference type="NCBI Taxonomy" id="2930389"/>
    <lineage>
        <taxon>Bacteria</taxon>
        <taxon>Pseudomonadati</taxon>
        <taxon>Pseudomonadota</taxon>
        <taxon>Alphaproteobacteria</taxon>
        <taxon>Sphingomonadales</taxon>
        <taxon>Sphingomonadaceae</taxon>
        <taxon>Novosphingobium</taxon>
    </lineage>
</organism>
<proteinExistence type="predicted"/>